<evidence type="ECO:0000313" key="1">
    <source>
        <dbReference type="EMBL" id="AXH49153.1"/>
    </source>
</evidence>
<dbReference type="KEGG" id="vg:55599795"/>
<proteinExistence type="predicted"/>
<gene>
    <name evidence="1" type="primary">5</name>
    <name evidence="1" type="ORF">SEA_BLUEEYEDBEAUTY_5</name>
</gene>
<dbReference type="Proteomes" id="UP000258408">
    <property type="component" value="Segment"/>
</dbReference>
<keyword evidence="2" id="KW-1185">Reference proteome</keyword>
<reference evidence="1 2" key="1">
    <citation type="submission" date="2018-06" db="EMBL/GenBank/DDBJ databases">
        <authorList>
            <person name="Luttrell C.E."/>
            <person name="Myers K.N."/>
            <person name="Simpson A.N."/>
            <person name="Sulollari A."/>
            <person name="Suri N."/>
            <person name="Nayek S."/>
            <person name="Bhuiyan S."/>
            <person name="Smith B.R."/>
            <person name="Hughes L.E."/>
            <person name="Garlena R.A."/>
            <person name="Russell D.A."/>
            <person name="Pope W.H."/>
            <person name="Jacobs-Sera D."/>
            <person name="Hatfull G.F."/>
        </authorList>
    </citation>
    <scope>NUCLEOTIDE SEQUENCE [LARGE SCALE GENOMIC DNA]</scope>
</reference>
<name>A0A345L1K1_9CAUD</name>
<sequence length="54" mass="6253">MAEAKQKDLLKCKTDADIRNFARKHNLSVSRRGNELTVGRWVCVLDGDNFKYIK</sequence>
<dbReference type="GeneID" id="55599795"/>
<protein>
    <submittedName>
        <fullName evidence="1">Uncharacterized protein</fullName>
    </submittedName>
</protein>
<organism evidence="1 2">
    <name type="scientific">Streptomyces phage Blueeyedbeauty</name>
    <dbReference type="NCBI Taxonomy" id="2250336"/>
    <lineage>
        <taxon>Viruses</taxon>
        <taxon>Duplodnaviria</taxon>
        <taxon>Heunggongvirae</taxon>
        <taxon>Uroviricota</taxon>
        <taxon>Caudoviricetes</taxon>
        <taxon>Stanwilliamsviridae</taxon>
        <taxon>Loccivirinae</taxon>
        <taxon>Annadreamyvirus</taxon>
        <taxon>Annadreamyvirus blueeyedbeauty</taxon>
    </lineage>
</organism>
<evidence type="ECO:0000313" key="2">
    <source>
        <dbReference type="Proteomes" id="UP000258408"/>
    </source>
</evidence>
<dbReference type="RefSeq" id="YP_009839203.1">
    <property type="nucleotide sequence ID" value="NC_048720.1"/>
</dbReference>
<dbReference type="EMBL" id="MH536814">
    <property type="protein sequence ID" value="AXH49153.1"/>
    <property type="molecule type" value="Genomic_DNA"/>
</dbReference>
<accession>A0A345L1K1</accession>